<accession>A0A9W7IV40</accession>
<dbReference type="Pfam" id="PF14111">
    <property type="entry name" value="DUF4283"/>
    <property type="match status" value="1"/>
</dbReference>
<proteinExistence type="predicted"/>
<name>A0A9W7IV40_HIBTR</name>
<feature type="domain" description="DUF4283" evidence="1">
    <location>
        <begin position="33"/>
        <end position="116"/>
    </location>
</feature>
<keyword evidence="3" id="KW-1185">Reference proteome</keyword>
<evidence type="ECO:0000313" key="2">
    <source>
        <dbReference type="EMBL" id="GMJ03096.1"/>
    </source>
</evidence>
<comment type="caution">
    <text evidence="2">The sequence shown here is derived from an EMBL/GenBank/DDBJ whole genome shotgun (WGS) entry which is preliminary data.</text>
</comment>
<dbReference type="PANTHER" id="PTHR31286">
    <property type="entry name" value="GLYCINE-RICH CELL WALL STRUCTURAL PROTEIN 1.8-LIKE"/>
    <property type="match status" value="1"/>
</dbReference>
<dbReference type="AlphaFoldDB" id="A0A9W7IV40"/>
<gene>
    <name evidence="2" type="ORF">HRI_003978900</name>
</gene>
<sequence length="376" mass="41372">MADVEKDLANLAIADAEEDILQLGVPEAISNFSFKNCFVGSFLTSSVINFQSMRSTLANVWHPIGGISISELGDGRFLFRLYYAVDAERIERGGPWNFNNHLLILHRLVEGEDPMEVPLTHISIWVLIHNLPHGFMSEAVAHIMGNFLGSFLEYDATTIQKGHSRIMRIRARIDIGQPIKRRRKIGLPNGNHSYARFERNATPKSRWLIEESPAGVPEVQMTQRGNQVAQSTRPNITPLISGGIRIIGEQIEQSHVNHGSGQLLPGDMEINNYGKSTSNAAHGIILDDISGGPSGSQNGPQAVGLGLIRVYTNPIMDVVMELDKEDDPLTQPEGIKRARRHNLVSDVVLNLDSKNVSDGFNSDLSAGLHAQAIRGQ</sequence>
<dbReference type="PANTHER" id="PTHR31286:SF153">
    <property type="entry name" value="DUF4283 DOMAIN PROTEIN"/>
    <property type="match status" value="1"/>
</dbReference>
<dbReference type="InterPro" id="IPR040256">
    <property type="entry name" value="At4g02000-like"/>
</dbReference>
<organism evidence="2 3">
    <name type="scientific">Hibiscus trionum</name>
    <name type="common">Flower of an hour</name>
    <dbReference type="NCBI Taxonomy" id="183268"/>
    <lineage>
        <taxon>Eukaryota</taxon>
        <taxon>Viridiplantae</taxon>
        <taxon>Streptophyta</taxon>
        <taxon>Embryophyta</taxon>
        <taxon>Tracheophyta</taxon>
        <taxon>Spermatophyta</taxon>
        <taxon>Magnoliopsida</taxon>
        <taxon>eudicotyledons</taxon>
        <taxon>Gunneridae</taxon>
        <taxon>Pentapetalae</taxon>
        <taxon>rosids</taxon>
        <taxon>malvids</taxon>
        <taxon>Malvales</taxon>
        <taxon>Malvaceae</taxon>
        <taxon>Malvoideae</taxon>
        <taxon>Hibiscus</taxon>
    </lineage>
</organism>
<evidence type="ECO:0000259" key="1">
    <source>
        <dbReference type="Pfam" id="PF14111"/>
    </source>
</evidence>
<dbReference type="InterPro" id="IPR025558">
    <property type="entry name" value="DUF4283"/>
</dbReference>
<dbReference type="EMBL" id="BSYR01000037">
    <property type="protein sequence ID" value="GMJ03096.1"/>
    <property type="molecule type" value="Genomic_DNA"/>
</dbReference>
<protein>
    <recommendedName>
        <fullName evidence="1">DUF4283 domain-containing protein</fullName>
    </recommendedName>
</protein>
<dbReference type="Proteomes" id="UP001165190">
    <property type="component" value="Unassembled WGS sequence"/>
</dbReference>
<reference evidence="2" key="1">
    <citation type="submission" date="2023-05" db="EMBL/GenBank/DDBJ databases">
        <title>Genome and transcriptome analyses reveal genes involved in the formation of fine ridges on petal epidermal cells in Hibiscus trionum.</title>
        <authorList>
            <person name="Koshimizu S."/>
            <person name="Masuda S."/>
            <person name="Ishii T."/>
            <person name="Shirasu K."/>
            <person name="Hoshino A."/>
            <person name="Arita M."/>
        </authorList>
    </citation>
    <scope>NUCLEOTIDE SEQUENCE</scope>
    <source>
        <strain evidence="2">Hamamatsu line</strain>
    </source>
</reference>
<evidence type="ECO:0000313" key="3">
    <source>
        <dbReference type="Proteomes" id="UP001165190"/>
    </source>
</evidence>
<dbReference type="OrthoDB" id="1729074at2759"/>